<dbReference type="EMBL" id="KN736627">
    <property type="protein sequence ID" value="KIH55854.1"/>
    <property type="molecule type" value="Genomic_DNA"/>
</dbReference>
<evidence type="ECO:0000313" key="2">
    <source>
        <dbReference type="EMBL" id="KIH55854.1"/>
    </source>
</evidence>
<evidence type="ECO:0000256" key="1">
    <source>
        <dbReference type="SAM" id="MobiDB-lite"/>
    </source>
</evidence>
<proteinExistence type="predicted"/>
<organism evidence="2 3">
    <name type="scientific">Ancylostoma duodenale</name>
    <dbReference type="NCBI Taxonomy" id="51022"/>
    <lineage>
        <taxon>Eukaryota</taxon>
        <taxon>Metazoa</taxon>
        <taxon>Ecdysozoa</taxon>
        <taxon>Nematoda</taxon>
        <taxon>Chromadorea</taxon>
        <taxon>Rhabditida</taxon>
        <taxon>Rhabditina</taxon>
        <taxon>Rhabditomorpha</taxon>
        <taxon>Strongyloidea</taxon>
        <taxon>Ancylostomatidae</taxon>
        <taxon>Ancylostomatinae</taxon>
        <taxon>Ancylostoma</taxon>
    </lineage>
</organism>
<dbReference type="Proteomes" id="UP000054047">
    <property type="component" value="Unassembled WGS sequence"/>
</dbReference>
<keyword evidence="3" id="KW-1185">Reference proteome</keyword>
<gene>
    <name evidence="2" type="ORF">ANCDUO_13979</name>
</gene>
<sequence length="91" mass="9821">MARRSLLAGSFVSTAGGRPYRIPRPPPRPRPAARTGDGRQPCVNSAAMVGKHTPNRAGSMAMRALFEFQIDDKLVLNRACAALCCPASDRR</sequence>
<name>A0A0C2GAB7_9BILA</name>
<feature type="region of interest" description="Disordered" evidence="1">
    <location>
        <begin position="1"/>
        <end position="42"/>
    </location>
</feature>
<protein>
    <submittedName>
        <fullName evidence="2">Uncharacterized protein</fullName>
    </submittedName>
</protein>
<dbReference type="AlphaFoldDB" id="A0A0C2GAB7"/>
<evidence type="ECO:0000313" key="3">
    <source>
        <dbReference type="Proteomes" id="UP000054047"/>
    </source>
</evidence>
<accession>A0A0C2GAB7</accession>
<reference evidence="2 3" key="1">
    <citation type="submission" date="2013-12" db="EMBL/GenBank/DDBJ databases">
        <title>Draft genome of the parsitic nematode Ancylostoma duodenale.</title>
        <authorList>
            <person name="Mitreva M."/>
        </authorList>
    </citation>
    <scope>NUCLEOTIDE SEQUENCE [LARGE SCALE GENOMIC DNA]</scope>
    <source>
        <strain evidence="2 3">Zhejiang</strain>
    </source>
</reference>